<comment type="similarity">
    <text evidence="11">Belongs to the TRAFAC class YlqF/YawG GTPase family. MTG1 subfamily.</text>
</comment>
<evidence type="ECO:0000256" key="12">
    <source>
        <dbReference type="PIRSR" id="PIRSR006230-1"/>
    </source>
</evidence>
<dbReference type="PIRSF" id="PIRSF006230">
    <property type="entry name" value="MG442"/>
    <property type="match status" value="1"/>
</dbReference>
<organism evidence="14 15">
    <name type="scientific">Paenalkalicoccus suaedae</name>
    <dbReference type="NCBI Taxonomy" id="2592382"/>
    <lineage>
        <taxon>Bacteria</taxon>
        <taxon>Bacillati</taxon>
        <taxon>Bacillota</taxon>
        <taxon>Bacilli</taxon>
        <taxon>Bacillales</taxon>
        <taxon>Bacillaceae</taxon>
        <taxon>Paenalkalicoccus</taxon>
    </lineage>
</organism>
<evidence type="ECO:0000313" key="15">
    <source>
        <dbReference type="Proteomes" id="UP000318138"/>
    </source>
</evidence>
<dbReference type="PROSITE" id="PS51721">
    <property type="entry name" value="G_CP"/>
    <property type="match status" value="1"/>
</dbReference>
<dbReference type="PANTHER" id="PTHR45782">
    <property type="entry name" value="MITOCHONDRIAL RIBOSOME-ASSOCIATED GTPASE 1"/>
    <property type="match status" value="1"/>
</dbReference>
<dbReference type="CDD" id="cd01856">
    <property type="entry name" value="YlqF"/>
    <property type="match status" value="1"/>
</dbReference>
<dbReference type="KEGG" id="psua:FLK61_32665"/>
<dbReference type="GO" id="GO:0005737">
    <property type="term" value="C:cytoplasm"/>
    <property type="evidence" value="ECO:0007669"/>
    <property type="project" value="UniProtKB-SubCell"/>
</dbReference>
<dbReference type="InterPro" id="IPR016478">
    <property type="entry name" value="GTPase_MTG1"/>
</dbReference>
<dbReference type="PRINTS" id="PR00326">
    <property type="entry name" value="GTP1OBG"/>
</dbReference>
<keyword evidence="7" id="KW-0694">RNA-binding</keyword>
<dbReference type="EMBL" id="CP041372">
    <property type="protein sequence ID" value="QKS71456.1"/>
    <property type="molecule type" value="Genomic_DNA"/>
</dbReference>
<sequence length="283" mass="32142">MTIQWYPGHMAKAKRQVQEKLNLIDVVIEVVDARIPLSSRNPLVDELIRQKPKLVLINKSDLADPEATKKWVDYFEQDEMTSLIIDAQRGKGMNLIPGKVRELATPLLEKWERKGINPRPLRTLILGIPNVGKSTVINKLANKKIARIGDRPGVTKAQQWIKVGKEMELLDTPGILWPKFEDEQVGFRLALTGAIKEEIFDFQAATVFLLRFLTANYPTLLKNRYQLTELSDDMGDMFDAIGKRRGCLMGGGLVDYDRVAEIVFRDFRQGKFGNISLELPPND</sequence>
<dbReference type="InterPro" id="IPR019991">
    <property type="entry name" value="GTP-bd_ribosome_bgen"/>
</dbReference>
<dbReference type="Gene3D" id="1.10.1580.10">
    <property type="match status" value="1"/>
</dbReference>
<evidence type="ECO:0000256" key="6">
    <source>
        <dbReference type="ARBA" id="ARBA00022801"/>
    </source>
</evidence>
<evidence type="ECO:0000256" key="2">
    <source>
        <dbReference type="ARBA" id="ARBA00014898"/>
    </source>
</evidence>
<keyword evidence="6" id="KW-0378">Hydrolase</keyword>
<evidence type="ECO:0000256" key="1">
    <source>
        <dbReference type="ARBA" id="ARBA00004496"/>
    </source>
</evidence>
<dbReference type="RefSeq" id="WP_176009491.1">
    <property type="nucleotide sequence ID" value="NZ_CP041372.2"/>
</dbReference>
<comment type="function">
    <text evidence="11">Required for a late step of 50S ribosomal subunit assembly. Has GTPase activity.</text>
</comment>
<keyword evidence="5 11" id="KW-0547">Nucleotide-binding</keyword>
<dbReference type="InterPro" id="IPR006073">
    <property type="entry name" value="GTP-bd"/>
</dbReference>
<evidence type="ECO:0000259" key="13">
    <source>
        <dbReference type="PROSITE" id="PS51721"/>
    </source>
</evidence>
<dbReference type="GO" id="GO:0003924">
    <property type="term" value="F:GTPase activity"/>
    <property type="evidence" value="ECO:0007669"/>
    <property type="project" value="TreeGrafter"/>
</dbReference>
<accession>A0A859FGW7</accession>
<dbReference type="FunFam" id="3.40.50.300:FF:000590">
    <property type="entry name" value="Ribosome biogenesis GTPase A"/>
    <property type="match status" value="1"/>
</dbReference>
<feature type="binding site" evidence="12">
    <location>
        <position position="174"/>
    </location>
    <ligand>
        <name>GTP</name>
        <dbReference type="ChEBI" id="CHEBI:37565"/>
    </ligand>
</feature>
<keyword evidence="3 11" id="KW-0963">Cytoplasm</keyword>
<evidence type="ECO:0000313" key="14">
    <source>
        <dbReference type="EMBL" id="QKS71456.1"/>
    </source>
</evidence>
<dbReference type="GO" id="GO:0005525">
    <property type="term" value="F:GTP binding"/>
    <property type="evidence" value="ECO:0007669"/>
    <property type="project" value="UniProtKB-KW"/>
</dbReference>
<dbReference type="GO" id="GO:0003723">
    <property type="term" value="F:RNA binding"/>
    <property type="evidence" value="ECO:0007669"/>
    <property type="project" value="UniProtKB-KW"/>
</dbReference>
<dbReference type="Proteomes" id="UP000318138">
    <property type="component" value="Chromosome"/>
</dbReference>
<name>A0A859FGW7_9BACI</name>
<dbReference type="InterPro" id="IPR027417">
    <property type="entry name" value="P-loop_NTPase"/>
</dbReference>
<evidence type="ECO:0000256" key="7">
    <source>
        <dbReference type="ARBA" id="ARBA00022884"/>
    </source>
</evidence>
<keyword evidence="15" id="KW-1185">Reference proteome</keyword>
<comment type="subunit">
    <text evidence="10">Interacts with ctc. Interacts with the immature 50S ribosome subunit. 2 molecules of rbgA bind to one 50S subunit.</text>
</comment>
<evidence type="ECO:0000256" key="5">
    <source>
        <dbReference type="ARBA" id="ARBA00022741"/>
    </source>
</evidence>
<dbReference type="GO" id="GO:0006412">
    <property type="term" value="P:translation"/>
    <property type="evidence" value="ECO:0007669"/>
    <property type="project" value="TreeGrafter"/>
</dbReference>
<comment type="subcellular location">
    <subcellularLocation>
        <location evidence="1 11">Cytoplasm</location>
    </subcellularLocation>
</comment>
<feature type="binding site" evidence="12">
    <location>
        <begin position="58"/>
        <end position="61"/>
    </location>
    <ligand>
        <name>GTP</name>
        <dbReference type="ChEBI" id="CHEBI:37565"/>
    </ligand>
</feature>
<evidence type="ECO:0000256" key="9">
    <source>
        <dbReference type="ARBA" id="ARBA00025021"/>
    </source>
</evidence>
<dbReference type="GO" id="GO:0042254">
    <property type="term" value="P:ribosome biogenesis"/>
    <property type="evidence" value="ECO:0007669"/>
    <property type="project" value="UniProtKB-KW"/>
</dbReference>
<evidence type="ECO:0000256" key="8">
    <source>
        <dbReference type="ARBA" id="ARBA00023134"/>
    </source>
</evidence>
<protein>
    <recommendedName>
        <fullName evidence="2 11">Ribosome biogenesis GTPase A</fullName>
    </recommendedName>
</protein>
<gene>
    <name evidence="14" type="primary">ylqF</name>
    <name evidence="14" type="ORF">FLK61_32665</name>
</gene>
<dbReference type="Pfam" id="PF01926">
    <property type="entry name" value="MMR_HSR1"/>
    <property type="match status" value="1"/>
</dbReference>
<reference evidence="15" key="1">
    <citation type="submission" date="2019-07" db="EMBL/GenBank/DDBJ databases">
        <title>Bacillus alkalisoli sp. nov. isolated from saline soil.</title>
        <authorList>
            <person name="Sun J.-Q."/>
            <person name="Xu L."/>
        </authorList>
    </citation>
    <scope>NUCLEOTIDE SEQUENCE [LARGE SCALE GENOMIC DNA]</scope>
    <source>
        <strain evidence="15">M4U3P1</strain>
    </source>
</reference>
<dbReference type="AlphaFoldDB" id="A0A859FGW7"/>
<feature type="domain" description="CP-type G" evidence="13">
    <location>
        <begin position="14"/>
        <end position="178"/>
    </location>
</feature>
<evidence type="ECO:0000256" key="10">
    <source>
        <dbReference type="ARBA" id="ARBA00025856"/>
    </source>
</evidence>
<dbReference type="InterPro" id="IPR030378">
    <property type="entry name" value="G_CP_dom"/>
</dbReference>
<dbReference type="InterPro" id="IPR023179">
    <property type="entry name" value="GTP-bd_ortho_bundle_sf"/>
</dbReference>
<proteinExistence type="inferred from homology"/>
<evidence type="ECO:0000256" key="11">
    <source>
        <dbReference type="PIRNR" id="PIRNR006230"/>
    </source>
</evidence>
<feature type="binding site" evidence="12">
    <location>
        <begin position="130"/>
        <end position="135"/>
    </location>
    <ligand>
        <name>GTP</name>
        <dbReference type="ChEBI" id="CHEBI:37565"/>
    </ligand>
</feature>
<dbReference type="SUPFAM" id="SSF52540">
    <property type="entry name" value="P-loop containing nucleoside triphosphate hydrolases"/>
    <property type="match status" value="1"/>
</dbReference>
<dbReference type="PANTHER" id="PTHR45782:SF4">
    <property type="entry name" value="MITOCHONDRIAL RIBOSOME-ASSOCIATED GTPASE 1"/>
    <property type="match status" value="1"/>
</dbReference>
<keyword evidence="4" id="KW-0690">Ribosome biogenesis</keyword>
<comment type="function">
    <text evidence="9">Essential protein that is required for a late step of 50S ribosomal subunit assembly. Has GTPase activity that is stimulated by interaction with the immature 50S ribosome subunit. Binds to the 23S rRNA. Required for the association of ribosomal proteins rplP and rpmA with the large subunit.</text>
</comment>
<dbReference type="FunFam" id="1.10.1580.10:FF:000003">
    <property type="entry name" value="Ribosome biogenesis GTPase A"/>
    <property type="match status" value="1"/>
</dbReference>
<evidence type="ECO:0000256" key="4">
    <source>
        <dbReference type="ARBA" id="ARBA00022517"/>
    </source>
</evidence>
<evidence type="ECO:0000256" key="3">
    <source>
        <dbReference type="ARBA" id="ARBA00022490"/>
    </source>
</evidence>
<dbReference type="Gene3D" id="3.40.50.300">
    <property type="entry name" value="P-loop containing nucleotide triphosphate hydrolases"/>
    <property type="match status" value="1"/>
</dbReference>
<keyword evidence="8 11" id="KW-0342">GTP-binding</keyword>
<dbReference type="NCBIfam" id="TIGR03596">
    <property type="entry name" value="GTPase_YlqF"/>
    <property type="match status" value="1"/>
</dbReference>